<dbReference type="EMBL" id="PQAP01000004">
    <property type="protein sequence ID" value="PWB76144.1"/>
    <property type="molecule type" value="Genomic_DNA"/>
</dbReference>
<feature type="domain" description="Glycosyltransferase 2-like" evidence="2">
    <location>
        <begin position="30"/>
        <end position="201"/>
    </location>
</feature>
<evidence type="ECO:0000256" key="1">
    <source>
        <dbReference type="SAM" id="Phobius"/>
    </source>
</evidence>
<sequence length="361" mass="40408">MLPEPARNFGKFVSSNMSMSQTDHDLPRLTVILPVRNEERFIRQTLTAILLQEYPHDRLEIIVADGQSEDRTAAIVSEIAKTDDRIKLLDNPGRSSSTARALGVEHATGDIITFVDGHTHIDNDQLLRHTAILMREKQVSVLSRPQFLDTPDNNLFQRAVSHARKNPLGHGLDSTIYSSQEAYVDPSSSGASYRREIFAEVGNYDTRFGACEDVELNFRLAQAGYRSYTSPQLAVYYHPRDSFRKLFQQLCRYGVGRFRLARKHPSSLSLGTLVPVVFVLVLLALAVSSFFSATALELLGWLVGLYVAVTILFSVGIAARHEGKMFPFLPPIFWTIHIALGWGFLSELVRSVVGRGVSFKK</sequence>
<accession>A0A855X4C5</accession>
<feature type="transmembrane region" description="Helical" evidence="1">
    <location>
        <begin position="298"/>
        <end position="319"/>
    </location>
</feature>
<keyword evidence="1" id="KW-0472">Membrane</keyword>
<dbReference type="InterPro" id="IPR050834">
    <property type="entry name" value="Glycosyltransf_2"/>
</dbReference>
<dbReference type="Gene3D" id="3.90.550.10">
    <property type="entry name" value="Spore Coat Polysaccharide Biosynthesis Protein SpsA, Chain A"/>
    <property type="match status" value="1"/>
</dbReference>
<gene>
    <name evidence="3" type="ORF">C3F09_00920</name>
</gene>
<evidence type="ECO:0000313" key="3">
    <source>
        <dbReference type="EMBL" id="PWB76144.1"/>
    </source>
</evidence>
<dbReference type="InterPro" id="IPR001173">
    <property type="entry name" value="Glyco_trans_2-like"/>
</dbReference>
<dbReference type="GO" id="GO:0016740">
    <property type="term" value="F:transferase activity"/>
    <property type="evidence" value="ECO:0007669"/>
    <property type="project" value="UniProtKB-KW"/>
</dbReference>
<dbReference type="PANTHER" id="PTHR43685">
    <property type="entry name" value="GLYCOSYLTRANSFERASE"/>
    <property type="match status" value="1"/>
</dbReference>
<dbReference type="Proteomes" id="UP000250918">
    <property type="component" value="Unassembled WGS sequence"/>
</dbReference>
<keyword evidence="1" id="KW-0812">Transmembrane</keyword>
<reference evidence="3 4" key="1">
    <citation type="journal article" date="2018" name="ISME J.">
        <title>A methanotrophic archaeon couples anaerobic oxidation of methane to Fe(III) reduction.</title>
        <authorList>
            <person name="Cai C."/>
            <person name="Leu A.O."/>
            <person name="Xie G.J."/>
            <person name="Guo J."/>
            <person name="Feng Y."/>
            <person name="Zhao J.X."/>
            <person name="Tyson G.W."/>
            <person name="Yuan Z."/>
            <person name="Hu S."/>
        </authorList>
    </citation>
    <scope>NUCLEOTIDE SEQUENCE [LARGE SCALE GENOMIC DNA]</scope>
    <source>
        <strain evidence="3">FeB_12</strain>
    </source>
</reference>
<comment type="caution">
    <text evidence="3">The sequence shown here is derived from an EMBL/GenBank/DDBJ whole genome shotgun (WGS) entry which is preliminary data.</text>
</comment>
<feature type="transmembrane region" description="Helical" evidence="1">
    <location>
        <begin position="267"/>
        <end position="292"/>
    </location>
</feature>
<dbReference type="AlphaFoldDB" id="A0A855X4C5"/>
<dbReference type="SUPFAM" id="SSF53448">
    <property type="entry name" value="Nucleotide-diphospho-sugar transferases"/>
    <property type="match status" value="1"/>
</dbReference>
<dbReference type="CDD" id="cd02525">
    <property type="entry name" value="Succinoglycan_BP_ExoA"/>
    <property type="match status" value="1"/>
</dbReference>
<proteinExistence type="predicted"/>
<protein>
    <submittedName>
        <fullName evidence="3">Glycosyltransferase family 2 protein</fullName>
    </submittedName>
</protein>
<evidence type="ECO:0000259" key="2">
    <source>
        <dbReference type="Pfam" id="PF00535"/>
    </source>
</evidence>
<keyword evidence="3" id="KW-0808">Transferase</keyword>
<dbReference type="InterPro" id="IPR029044">
    <property type="entry name" value="Nucleotide-diphossugar_trans"/>
</dbReference>
<feature type="transmembrane region" description="Helical" evidence="1">
    <location>
        <begin position="326"/>
        <end position="345"/>
    </location>
</feature>
<dbReference type="PANTHER" id="PTHR43685:SF2">
    <property type="entry name" value="GLYCOSYLTRANSFERASE 2-LIKE DOMAIN-CONTAINING PROTEIN"/>
    <property type="match status" value="1"/>
</dbReference>
<keyword evidence="1" id="KW-1133">Transmembrane helix</keyword>
<organism evidence="3 4">
    <name type="scientific">candidate division GN15 bacterium</name>
    <dbReference type="NCBI Taxonomy" id="2072418"/>
    <lineage>
        <taxon>Bacteria</taxon>
        <taxon>candidate division GN15</taxon>
    </lineage>
</organism>
<dbReference type="Pfam" id="PF00535">
    <property type="entry name" value="Glycos_transf_2"/>
    <property type="match status" value="1"/>
</dbReference>
<evidence type="ECO:0000313" key="4">
    <source>
        <dbReference type="Proteomes" id="UP000250918"/>
    </source>
</evidence>
<name>A0A855X4C5_9BACT</name>